<protein>
    <recommendedName>
        <fullName evidence="4">DDE Tnp4 domain-containing protein</fullName>
    </recommendedName>
</protein>
<dbReference type="EMBL" id="FNBE01000037">
    <property type="protein sequence ID" value="SDH69874.1"/>
    <property type="molecule type" value="Genomic_DNA"/>
</dbReference>
<dbReference type="Proteomes" id="UP000198967">
    <property type="component" value="Unassembled WGS sequence"/>
</dbReference>
<comment type="cofactor">
    <cofactor evidence="1">
        <name>a divalent metal cation</name>
        <dbReference type="ChEBI" id="CHEBI:60240"/>
    </cofactor>
</comment>
<feature type="compositionally biased region" description="Basic and acidic residues" evidence="3">
    <location>
        <begin position="7"/>
        <end position="28"/>
    </location>
</feature>
<dbReference type="InterPro" id="IPR027806">
    <property type="entry name" value="HARBI1_dom"/>
</dbReference>
<evidence type="ECO:0000313" key="6">
    <source>
        <dbReference type="Proteomes" id="UP000198967"/>
    </source>
</evidence>
<evidence type="ECO:0000313" key="5">
    <source>
        <dbReference type="EMBL" id="SDH69874.1"/>
    </source>
</evidence>
<organism evidence="5 6">
    <name type="scientific">Pseudonocardia oroxyli</name>
    <dbReference type="NCBI Taxonomy" id="366584"/>
    <lineage>
        <taxon>Bacteria</taxon>
        <taxon>Bacillati</taxon>
        <taxon>Actinomycetota</taxon>
        <taxon>Actinomycetes</taxon>
        <taxon>Pseudonocardiales</taxon>
        <taxon>Pseudonocardiaceae</taxon>
        <taxon>Pseudonocardia</taxon>
    </lineage>
</organism>
<dbReference type="AlphaFoldDB" id="A0A1G8EIX7"/>
<dbReference type="GO" id="GO:0046872">
    <property type="term" value="F:metal ion binding"/>
    <property type="evidence" value="ECO:0007669"/>
    <property type="project" value="UniProtKB-KW"/>
</dbReference>
<reference evidence="5 6" key="1">
    <citation type="submission" date="2016-10" db="EMBL/GenBank/DDBJ databases">
        <authorList>
            <person name="de Groot N.N."/>
        </authorList>
    </citation>
    <scope>NUCLEOTIDE SEQUENCE [LARGE SCALE GENOMIC DNA]</scope>
    <source>
        <strain evidence="5 6">CGMCC 4.3143</strain>
    </source>
</reference>
<feature type="region of interest" description="Disordered" evidence="3">
    <location>
        <begin position="1"/>
        <end position="52"/>
    </location>
</feature>
<dbReference type="STRING" id="366584.SAMN05216377_1378"/>
<feature type="domain" description="DDE Tnp4" evidence="4">
    <location>
        <begin position="2"/>
        <end position="79"/>
    </location>
</feature>
<sequence>MKVIADNGHRESRFEVPQRRRPKDPETGKRRKLSRNQRDANSAHARQRRPGERANAVLKAWRVLDKICCCPGRASDLVKTVLVVSLAA</sequence>
<dbReference type="Pfam" id="PF13359">
    <property type="entry name" value="DDE_Tnp_4"/>
    <property type="match status" value="1"/>
</dbReference>
<evidence type="ECO:0000256" key="2">
    <source>
        <dbReference type="ARBA" id="ARBA00022723"/>
    </source>
</evidence>
<gene>
    <name evidence="5" type="ORF">SAMN05216377_1378</name>
</gene>
<keyword evidence="2" id="KW-0479">Metal-binding</keyword>
<evidence type="ECO:0000256" key="1">
    <source>
        <dbReference type="ARBA" id="ARBA00001968"/>
    </source>
</evidence>
<name>A0A1G8EIX7_PSEOR</name>
<evidence type="ECO:0000259" key="4">
    <source>
        <dbReference type="Pfam" id="PF13359"/>
    </source>
</evidence>
<proteinExistence type="predicted"/>
<evidence type="ECO:0000256" key="3">
    <source>
        <dbReference type="SAM" id="MobiDB-lite"/>
    </source>
</evidence>
<accession>A0A1G8EIX7</accession>
<keyword evidence="6" id="KW-1185">Reference proteome</keyword>